<keyword evidence="1" id="KW-0732">Signal</keyword>
<sequence length="71" mass="7370">MKLKGLGHFGDWSWPLGLVVVELQLQLATLQAGHCGTATGAWAWLPGRMAIGMAEGRLAAGQQAAASRLAA</sequence>
<feature type="chain" id="PRO_5041663166" evidence="1">
    <location>
        <begin position="33"/>
        <end position="71"/>
    </location>
</feature>
<evidence type="ECO:0000313" key="3">
    <source>
        <dbReference type="Proteomes" id="UP001187192"/>
    </source>
</evidence>
<organism evidence="2 3">
    <name type="scientific">Ficus carica</name>
    <name type="common">Common fig</name>
    <dbReference type="NCBI Taxonomy" id="3494"/>
    <lineage>
        <taxon>Eukaryota</taxon>
        <taxon>Viridiplantae</taxon>
        <taxon>Streptophyta</taxon>
        <taxon>Embryophyta</taxon>
        <taxon>Tracheophyta</taxon>
        <taxon>Spermatophyta</taxon>
        <taxon>Magnoliopsida</taxon>
        <taxon>eudicotyledons</taxon>
        <taxon>Gunneridae</taxon>
        <taxon>Pentapetalae</taxon>
        <taxon>rosids</taxon>
        <taxon>fabids</taxon>
        <taxon>Rosales</taxon>
        <taxon>Moraceae</taxon>
        <taxon>Ficeae</taxon>
        <taxon>Ficus</taxon>
    </lineage>
</organism>
<evidence type="ECO:0000313" key="2">
    <source>
        <dbReference type="EMBL" id="GMN49610.1"/>
    </source>
</evidence>
<feature type="signal peptide" evidence="1">
    <location>
        <begin position="1"/>
        <end position="32"/>
    </location>
</feature>
<dbReference type="AlphaFoldDB" id="A0AA88AC25"/>
<dbReference type="EMBL" id="BTGU01000031">
    <property type="protein sequence ID" value="GMN49610.1"/>
    <property type="molecule type" value="Genomic_DNA"/>
</dbReference>
<gene>
    <name evidence="2" type="ORF">TIFTF001_018771</name>
</gene>
<accession>A0AA88AC25</accession>
<dbReference type="Proteomes" id="UP001187192">
    <property type="component" value="Unassembled WGS sequence"/>
</dbReference>
<proteinExistence type="predicted"/>
<comment type="caution">
    <text evidence="2">The sequence shown here is derived from an EMBL/GenBank/DDBJ whole genome shotgun (WGS) entry which is preliminary data.</text>
</comment>
<protein>
    <submittedName>
        <fullName evidence="2">Uncharacterized protein</fullName>
    </submittedName>
</protein>
<keyword evidence="3" id="KW-1185">Reference proteome</keyword>
<reference evidence="2" key="1">
    <citation type="submission" date="2023-07" db="EMBL/GenBank/DDBJ databases">
        <title>draft genome sequence of fig (Ficus carica).</title>
        <authorList>
            <person name="Takahashi T."/>
            <person name="Nishimura K."/>
        </authorList>
    </citation>
    <scope>NUCLEOTIDE SEQUENCE</scope>
</reference>
<evidence type="ECO:0000256" key="1">
    <source>
        <dbReference type="SAM" id="SignalP"/>
    </source>
</evidence>
<name>A0AA88AC25_FICCA</name>